<proteinExistence type="predicted"/>
<name>A0A7R9WBX6_9STRA</name>
<feature type="compositionally biased region" description="Low complexity" evidence="1">
    <location>
        <begin position="437"/>
        <end position="446"/>
    </location>
</feature>
<feature type="compositionally biased region" description="Acidic residues" evidence="1">
    <location>
        <begin position="345"/>
        <end position="365"/>
    </location>
</feature>
<feature type="compositionally biased region" description="Polar residues" evidence="1">
    <location>
        <begin position="447"/>
        <end position="461"/>
    </location>
</feature>
<feature type="compositionally biased region" description="Basic and acidic residues" evidence="1">
    <location>
        <begin position="84"/>
        <end position="106"/>
    </location>
</feature>
<feature type="compositionally biased region" description="Basic and acidic residues" evidence="1">
    <location>
        <begin position="200"/>
        <end position="214"/>
    </location>
</feature>
<organism evidence="2">
    <name type="scientific">Pseudictyota dubia</name>
    <dbReference type="NCBI Taxonomy" id="2749911"/>
    <lineage>
        <taxon>Eukaryota</taxon>
        <taxon>Sar</taxon>
        <taxon>Stramenopiles</taxon>
        <taxon>Ochrophyta</taxon>
        <taxon>Bacillariophyta</taxon>
        <taxon>Mediophyceae</taxon>
        <taxon>Biddulphiophycidae</taxon>
        <taxon>Eupodiscales</taxon>
        <taxon>Odontellaceae</taxon>
        <taxon>Pseudictyota</taxon>
    </lineage>
</organism>
<sequence length="639" mass="69318">MEEIAATTAAAAEKEEAEAAAESDEEDDDDDDDGDHDDDDETFEEGDKIDEDDGTNADAACDKVEDECVTRDAAPDTVANVESARLDEEKEAMSEDTRATLVRSDDAPVEPGAVRPEEPASQEAGEEEKGVTVTPSKVDIADTVDDADTGKGVSAAPSKVDMTETVNAVTPEAVVNAPSAVPRRGLPPKPPSSDQGSDSGSEKRLRMNRDENADLYKLLAYSKRRLETGTVPGGRSSRRNSTGEGKKDKKSGKKSPKNKEKIPERPKKTEEKAKVDDLGEKDKEQPSIEENEDGSEIVATLLGENEEKARNVEGIMADPSSDEEKKEDSVDGERNIEVEQKSEQEVDTDLDNEDISDGEDLSEDNDSTHSSKEGDDEVSEYSSEGDEDDEEYSSEEEDEFEEFDLDDGLGGDDDVDAAAVEAARLKASTLLSLANAADAVASKAASPSNGGSRPDQLQNLADSLTMSMRDVGASVEKMKDKGASKMKGVEASVSGMKASMKASMRNVMSPTSPAAPSEEAEVGGEVADDDTSERQQTRSLQDLQMKTMQKLQSLKQQEERQKEVAASKNKRWFRSRRNLKSTDDEPVFMDWSGTKMSVKKLEDMQKKVTSPMAAKKGVLNRWCESFVSTCQKVDTMYDG</sequence>
<feature type="compositionally biased region" description="Basic and acidic residues" evidence="1">
    <location>
        <begin position="322"/>
        <end position="344"/>
    </location>
</feature>
<gene>
    <name evidence="2" type="ORF">TDUB1175_LOCUS18634</name>
</gene>
<feature type="region of interest" description="Disordered" evidence="1">
    <location>
        <begin position="1"/>
        <end position="415"/>
    </location>
</feature>
<protein>
    <submittedName>
        <fullName evidence="2">Uncharacterized protein</fullName>
    </submittedName>
</protein>
<feature type="compositionally biased region" description="Acidic residues" evidence="1">
    <location>
        <begin position="374"/>
        <end position="415"/>
    </location>
</feature>
<feature type="region of interest" description="Disordered" evidence="1">
    <location>
        <begin position="502"/>
        <end position="541"/>
    </location>
</feature>
<evidence type="ECO:0000313" key="2">
    <source>
        <dbReference type="EMBL" id="CAD8320218.1"/>
    </source>
</evidence>
<feature type="region of interest" description="Disordered" evidence="1">
    <location>
        <begin position="437"/>
        <end position="461"/>
    </location>
</feature>
<dbReference type="AlphaFoldDB" id="A0A7R9WBX6"/>
<feature type="compositionally biased region" description="Basic and acidic residues" evidence="1">
    <location>
        <begin position="60"/>
        <end position="74"/>
    </location>
</feature>
<feature type="compositionally biased region" description="Low complexity" evidence="1">
    <location>
        <begin position="1"/>
        <end position="11"/>
    </location>
</feature>
<evidence type="ECO:0000256" key="1">
    <source>
        <dbReference type="SAM" id="MobiDB-lite"/>
    </source>
</evidence>
<feature type="compositionally biased region" description="Acidic residues" evidence="1">
    <location>
        <begin position="518"/>
        <end position="531"/>
    </location>
</feature>
<feature type="compositionally biased region" description="Acidic residues" evidence="1">
    <location>
        <begin position="15"/>
        <end position="55"/>
    </location>
</feature>
<accession>A0A7R9WBX6</accession>
<reference evidence="2" key="1">
    <citation type="submission" date="2021-01" db="EMBL/GenBank/DDBJ databases">
        <authorList>
            <person name="Corre E."/>
            <person name="Pelletier E."/>
            <person name="Niang G."/>
            <person name="Scheremetjew M."/>
            <person name="Finn R."/>
            <person name="Kale V."/>
            <person name="Holt S."/>
            <person name="Cochrane G."/>
            <person name="Meng A."/>
            <person name="Brown T."/>
            <person name="Cohen L."/>
        </authorList>
    </citation>
    <scope>NUCLEOTIDE SEQUENCE</scope>
    <source>
        <strain evidence="2">CCMP147</strain>
    </source>
</reference>
<dbReference type="EMBL" id="HBED01036988">
    <property type="protein sequence ID" value="CAD8320218.1"/>
    <property type="molecule type" value="Transcribed_RNA"/>
</dbReference>
<feature type="compositionally biased region" description="Basic and acidic residues" evidence="1">
    <location>
        <begin position="257"/>
        <end position="286"/>
    </location>
</feature>